<accession>A0A1H6J0G8</accession>
<gene>
    <name evidence="1" type="ORF">SAMN04244559_02781</name>
</gene>
<protein>
    <submittedName>
        <fullName evidence="1">Uncharacterized protein</fullName>
    </submittedName>
</protein>
<sequence>MMFKTSQFEIDMDTTGLFVRLARLGALDLTFRSPVKTWSAWRDGEAFWFSLGRVRGVVNAG</sequence>
<evidence type="ECO:0000313" key="2">
    <source>
        <dbReference type="Proteomes" id="UP000182983"/>
    </source>
</evidence>
<reference evidence="2" key="1">
    <citation type="submission" date="2016-10" db="EMBL/GenBank/DDBJ databases">
        <authorList>
            <person name="Varghese N."/>
            <person name="Submissions S."/>
        </authorList>
    </citation>
    <scope>NUCLEOTIDE SEQUENCE [LARGE SCALE GENOMIC DNA]</scope>
    <source>
        <strain evidence="2">DSM 13234</strain>
    </source>
</reference>
<proteinExistence type="predicted"/>
<dbReference type="Proteomes" id="UP000182983">
    <property type="component" value="Unassembled WGS sequence"/>
</dbReference>
<organism evidence="1 2">
    <name type="scientific">Magnetospirillum fulvum</name>
    <name type="common">Rhodospirillum fulvum</name>
    <dbReference type="NCBI Taxonomy" id="1082"/>
    <lineage>
        <taxon>Bacteria</taxon>
        <taxon>Pseudomonadati</taxon>
        <taxon>Pseudomonadota</taxon>
        <taxon>Alphaproteobacteria</taxon>
        <taxon>Rhodospirillales</taxon>
        <taxon>Rhodospirillaceae</taxon>
        <taxon>Magnetospirillum</taxon>
    </lineage>
</organism>
<evidence type="ECO:0000313" key="1">
    <source>
        <dbReference type="EMBL" id="SEH52283.1"/>
    </source>
</evidence>
<dbReference type="EMBL" id="FNWO01000012">
    <property type="protein sequence ID" value="SEH52283.1"/>
    <property type="molecule type" value="Genomic_DNA"/>
</dbReference>
<keyword evidence="2" id="KW-1185">Reference proteome</keyword>
<name>A0A1H6J0G8_MAGFU</name>
<dbReference type="AlphaFoldDB" id="A0A1H6J0G8"/>
<dbReference type="OrthoDB" id="7959514at2"/>
<dbReference type="RefSeq" id="WP_074769582.1">
    <property type="nucleotide sequence ID" value="NZ_FNWO01000012.1"/>
</dbReference>